<dbReference type="RefSeq" id="WP_184732338.1">
    <property type="nucleotide sequence ID" value="NZ_BMRW01000010.1"/>
</dbReference>
<feature type="compositionally biased region" description="Gly residues" evidence="1">
    <location>
        <begin position="47"/>
        <end position="62"/>
    </location>
</feature>
<dbReference type="AlphaFoldDB" id="A0A7W7L8I9"/>
<evidence type="ECO:0000313" key="3">
    <source>
        <dbReference type="Proteomes" id="UP000556436"/>
    </source>
</evidence>
<dbReference type="EMBL" id="JACHJG010000003">
    <property type="protein sequence ID" value="MBB4885608.1"/>
    <property type="molecule type" value="Genomic_DNA"/>
</dbReference>
<dbReference type="Proteomes" id="UP000556436">
    <property type="component" value="Unassembled WGS sequence"/>
</dbReference>
<feature type="region of interest" description="Disordered" evidence="1">
    <location>
        <begin position="25"/>
        <end position="101"/>
    </location>
</feature>
<keyword evidence="3" id="KW-1185">Reference proteome</keyword>
<feature type="compositionally biased region" description="Gly residues" evidence="1">
    <location>
        <begin position="25"/>
        <end position="34"/>
    </location>
</feature>
<gene>
    <name evidence="2" type="ORF">FHS38_001637</name>
</gene>
<organism evidence="2 3">
    <name type="scientific">Streptomyces netropsis</name>
    <name type="common">Streptoverticillium netropsis</name>
    <dbReference type="NCBI Taxonomy" id="55404"/>
    <lineage>
        <taxon>Bacteria</taxon>
        <taxon>Bacillati</taxon>
        <taxon>Actinomycetota</taxon>
        <taxon>Actinomycetes</taxon>
        <taxon>Kitasatosporales</taxon>
        <taxon>Streptomycetaceae</taxon>
        <taxon>Streptomyces</taxon>
    </lineage>
</organism>
<reference evidence="2 3" key="1">
    <citation type="submission" date="2020-08" db="EMBL/GenBank/DDBJ databases">
        <title>Genomic Encyclopedia of Type Strains, Phase III (KMG-III): the genomes of soil and plant-associated and newly described type strains.</title>
        <authorList>
            <person name="Whitman W."/>
        </authorList>
    </citation>
    <scope>NUCLEOTIDE SEQUENCE [LARGE SCALE GENOMIC DNA]</scope>
    <source>
        <strain evidence="2 3">CECT 3265</strain>
    </source>
</reference>
<protein>
    <submittedName>
        <fullName evidence="2">Uncharacterized protein</fullName>
    </submittedName>
</protein>
<comment type="caution">
    <text evidence="2">The sequence shown here is derived from an EMBL/GenBank/DDBJ whole genome shotgun (WGS) entry which is preliminary data.</text>
</comment>
<accession>A0A7W7L8I9</accession>
<name>A0A7W7L8I9_STRNE</name>
<evidence type="ECO:0000256" key="1">
    <source>
        <dbReference type="SAM" id="MobiDB-lite"/>
    </source>
</evidence>
<proteinExistence type="predicted"/>
<feature type="compositionally biased region" description="Low complexity" evidence="1">
    <location>
        <begin position="63"/>
        <end position="99"/>
    </location>
</feature>
<feature type="compositionally biased region" description="Low complexity" evidence="1">
    <location>
        <begin position="35"/>
        <end position="46"/>
    </location>
</feature>
<evidence type="ECO:0000313" key="2">
    <source>
        <dbReference type="EMBL" id="MBB4885608.1"/>
    </source>
</evidence>
<sequence>MKLRHVRGAAVFVIAVVALTGARGSHGGSCGGGSSHSSSSSSSGGSSTSGGTSGDSTGGLTSGGTTSSGTTSGTTSGTSGDSTTSSGSTTYGSTGGSSSRNSAMRDIKILDCAYTDRLGVTAKLAATNSSSTASYDYRITVKFTGPDGAVIGTRNPSIPWVQPGKTSNLDVSTPYVPKPGASTSGGKCEVTNVVRTTTQH</sequence>